<keyword evidence="2" id="KW-1185">Reference proteome</keyword>
<protein>
    <recommendedName>
        <fullName evidence="3">YCII-related domain-containing protein</fullName>
    </recommendedName>
</protein>
<dbReference type="Gene3D" id="3.30.70.1060">
    <property type="entry name" value="Dimeric alpha+beta barrel"/>
    <property type="match status" value="1"/>
</dbReference>
<gene>
    <name evidence="1" type="ORF">ACFSCX_24910</name>
</gene>
<reference evidence="2" key="1">
    <citation type="journal article" date="2019" name="Int. J. Syst. Evol. Microbiol.">
        <title>The Global Catalogue of Microorganisms (GCM) 10K type strain sequencing project: providing services to taxonomists for standard genome sequencing and annotation.</title>
        <authorList>
            <consortium name="The Broad Institute Genomics Platform"/>
            <consortium name="The Broad Institute Genome Sequencing Center for Infectious Disease"/>
            <person name="Wu L."/>
            <person name="Ma J."/>
        </authorList>
    </citation>
    <scope>NUCLEOTIDE SEQUENCE [LARGE SCALE GENOMIC DNA]</scope>
    <source>
        <strain evidence="2">CCUG 49339</strain>
    </source>
</reference>
<name>A0ABW4LX18_9BACI</name>
<accession>A0ABW4LX18</accession>
<evidence type="ECO:0000313" key="1">
    <source>
        <dbReference type="EMBL" id="MFD1739712.1"/>
    </source>
</evidence>
<dbReference type="SUPFAM" id="SSF54909">
    <property type="entry name" value="Dimeric alpha+beta barrel"/>
    <property type="match status" value="1"/>
</dbReference>
<dbReference type="InterPro" id="IPR011008">
    <property type="entry name" value="Dimeric_a/b-barrel"/>
</dbReference>
<sequence length="93" mass="10607">MKFVVHYTCGEGWIKGKPFWEQGLVPHREYLVEYLGEKLVAGGPFQDNSGGLVIIETEKIEDIEEIIENDPAVIQKKFVASIYPWVPVRGIFN</sequence>
<organism evidence="1 2">
    <name type="scientific">Bacillus salitolerans</name>
    <dbReference type="NCBI Taxonomy" id="1437434"/>
    <lineage>
        <taxon>Bacteria</taxon>
        <taxon>Bacillati</taxon>
        <taxon>Bacillota</taxon>
        <taxon>Bacilli</taxon>
        <taxon>Bacillales</taxon>
        <taxon>Bacillaceae</taxon>
        <taxon>Bacillus</taxon>
    </lineage>
</organism>
<dbReference type="Proteomes" id="UP001597214">
    <property type="component" value="Unassembled WGS sequence"/>
</dbReference>
<proteinExistence type="predicted"/>
<dbReference type="RefSeq" id="WP_377930964.1">
    <property type="nucleotide sequence ID" value="NZ_JBHUEM010000057.1"/>
</dbReference>
<comment type="caution">
    <text evidence="1">The sequence shown here is derived from an EMBL/GenBank/DDBJ whole genome shotgun (WGS) entry which is preliminary data.</text>
</comment>
<dbReference type="EMBL" id="JBHUEM010000057">
    <property type="protein sequence ID" value="MFD1739712.1"/>
    <property type="molecule type" value="Genomic_DNA"/>
</dbReference>
<evidence type="ECO:0000313" key="2">
    <source>
        <dbReference type="Proteomes" id="UP001597214"/>
    </source>
</evidence>
<evidence type="ECO:0008006" key="3">
    <source>
        <dbReference type="Google" id="ProtNLM"/>
    </source>
</evidence>